<dbReference type="Pfam" id="PF13458">
    <property type="entry name" value="Peripla_BP_6"/>
    <property type="match status" value="1"/>
</dbReference>
<evidence type="ECO:0000313" key="5">
    <source>
        <dbReference type="EMBL" id="MBR0673331.1"/>
    </source>
</evidence>
<reference evidence="5" key="2">
    <citation type="journal article" date="2021" name="Syst. Appl. Microbiol.">
        <title>Roseomonas hellenica sp. nov., isolated from roots of wild-growing Alkanna tinctoria.</title>
        <authorList>
            <person name="Rat A."/>
            <person name="Naranjo H.D."/>
            <person name="Lebbe L."/>
            <person name="Cnockaert M."/>
            <person name="Krigas N."/>
            <person name="Grigoriadou K."/>
            <person name="Maloupa E."/>
            <person name="Willems A."/>
        </authorList>
    </citation>
    <scope>NUCLEOTIDE SEQUENCE</scope>
    <source>
        <strain evidence="5">LMG 31231</strain>
    </source>
</reference>
<keyword evidence="3" id="KW-0472">Membrane</keyword>
<keyword evidence="2" id="KW-0732">Signal</keyword>
<protein>
    <submittedName>
        <fullName evidence="5">ABC transporter substrate-binding protein</fullName>
    </submittedName>
</protein>
<dbReference type="Proteomes" id="UP001138751">
    <property type="component" value="Unassembled WGS sequence"/>
</dbReference>
<evidence type="ECO:0000256" key="1">
    <source>
        <dbReference type="ARBA" id="ARBA00010062"/>
    </source>
</evidence>
<evidence type="ECO:0000259" key="4">
    <source>
        <dbReference type="Pfam" id="PF13458"/>
    </source>
</evidence>
<sequence length="53" mass="5662">MRYPVESADLSSFLLRAQGSGAQVVAIAGSGTVFINAVKAAHEFGLRRRQTVQ</sequence>
<dbReference type="InterPro" id="IPR028081">
    <property type="entry name" value="Leu-bd"/>
</dbReference>
<dbReference type="SUPFAM" id="SSF53822">
    <property type="entry name" value="Periplasmic binding protein-like I"/>
    <property type="match status" value="1"/>
</dbReference>
<feature type="domain" description="Leucine-binding protein" evidence="4">
    <location>
        <begin position="2"/>
        <end position="51"/>
    </location>
</feature>
<dbReference type="Gene3D" id="3.40.50.2300">
    <property type="match status" value="1"/>
</dbReference>
<dbReference type="AlphaFoldDB" id="A0A9X9X1Q2"/>
<keyword evidence="3" id="KW-0812">Transmembrane</keyword>
<feature type="transmembrane region" description="Helical" evidence="3">
    <location>
        <begin position="20"/>
        <end position="38"/>
    </location>
</feature>
<name>A0A9X9X1Q2_9PROT</name>
<evidence type="ECO:0000256" key="3">
    <source>
        <dbReference type="SAM" id="Phobius"/>
    </source>
</evidence>
<comment type="caution">
    <text evidence="5">The sequence shown here is derived from an EMBL/GenBank/DDBJ whole genome shotgun (WGS) entry which is preliminary data.</text>
</comment>
<reference evidence="5" key="1">
    <citation type="submission" date="2020-01" db="EMBL/GenBank/DDBJ databases">
        <authorList>
            <person name="Rat A."/>
        </authorList>
    </citation>
    <scope>NUCLEOTIDE SEQUENCE</scope>
    <source>
        <strain evidence="5">LMG 31231</strain>
    </source>
</reference>
<proteinExistence type="inferred from homology"/>
<organism evidence="5 6">
    <name type="scientific">Neoroseomonas soli</name>
    <dbReference type="NCBI Taxonomy" id="1081025"/>
    <lineage>
        <taxon>Bacteria</taxon>
        <taxon>Pseudomonadati</taxon>
        <taxon>Pseudomonadota</taxon>
        <taxon>Alphaproteobacteria</taxon>
        <taxon>Acetobacterales</taxon>
        <taxon>Acetobacteraceae</taxon>
        <taxon>Neoroseomonas</taxon>
    </lineage>
</organism>
<evidence type="ECO:0000256" key="2">
    <source>
        <dbReference type="ARBA" id="ARBA00022729"/>
    </source>
</evidence>
<keyword evidence="6" id="KW-1185">Reference proteome</keyword>
<comment type="similarity">
    <text evidence="1">Belongs to the leucine-binding protein family.</text>
</comment>
<keyword evidence="3" id="KW-1133">Transmembrane helix</keyword>
<accession>A0A9X9X1Q2</accession>
<dbReference type="InterPro" id="IPR028082">
    <property type="entry name" value="Peripla_BP_I"/>
</dbReference>
<evidence type="ECO:0000313" key="6">
    <source>
        <dbReference type="Proteomes" id="UP001138751"/>
    </source>
</evidence>
<dbReference type="EMBL" id="JAAEDM010000067">
    <property type="protein sequence ID" value="MBR0673331.1"/>
    <property type="molecule type" value="Genomic_DNA"/>
</dbReference>
<gene>
    <name evidence="5" type="ORF">GXW76_19305</name>
</gene>